<evidence type="ECO:0000313" key="8">
    <source>
        <dbReference type="Proteomes" id="UP001142055"/>
    </source>
</evidence>
<sequence length="492" mass="55812">MCQPICKCIKKAFGRRVKKKIVRINSREMGVNENSMIKTEKEGKSLRISEMPSTPSKLKTETLTEIYRLPSREFTTVEEIVASQGFEMNNELGKGAYATVFKARRLRDNLLLACKVMDIGKASQSIAGKNEIFTMEHINHPHIIRLYKHFIVEYDHNQKEKRSRSMYIFMQLAEGQSLSDHMKSKPTGLPEDVCRRMFAQTTSALKHMHDRRIAHRDLKAGNILLDKNNNCLVSDFGLSKIARRKDNSVIKSTKYCGTMLYMAPEIFMIKEYGMDYDPFPTDVWALGVLLFFLINHEYPYTNPILEQALAHNFKFSYKKQFDPSNELFDLLYRMLHPYADSRLTMPEIYKHPWCAKELSAVEEAIIAKDKCQKVTGLADAKFEADLGVNTSKPKDIETSDSSSKSVTPVKSKISKKNFSKVKLHNAPKVFSQNRLSPNSTPVSTKVSQSRKVTTTKSPHSSPPQTTVGLATETSSPNPNEKSDSTSTSLGKN</sequence>
<proteinExistence type="inferred from homology"/>
<feature type="region of interest" description="Disordered" evidence="5">
    <location>
        <begin position="424"/>
        <end position="492"/>
    </location>
</feature>
<feature type="domain" description="Protein kinase" evidence="6">
    <location>
        <begin position="86"/>
        <end position="354"/>
    </location>
</feature>
<keyword evidence="4" id="KW-0723">Serine/threonine-protein kinase</keyword>
<dbReference type="OMA" id="CGTPMFI"/>
<keyword evidence="4" id="KW-0418">Kinase</keyword>
<dbReference type="GO" id="GO:0010506">
    <property type="term" value="P:regulation of autophagy"/>
    <property type="evidence" value="ECO:0007669"/>
    <property type="project" value="InterPro"/>
</dbReference>
<name>A0A9Q0RNF2_BLOTA</name>
<evidence type="ECO:0000256" key="5">
    <source>
        <dbReference type="SAM" id="MobiDB-lite"/>
    </source>
</evidence>
<evidence type="ECO:0000313" key="7">
    <source>
        <dbReference type="EMBL" id="KAJ6220719.1"/>
    </source>
</evidence>
<comment type="similarity">
    <text evidence="4">Belongs to the protein kinase superfamily.</text>
</comment>
<feature type="region of interest" description="Disordered" evidence="5">
    <location>
        <begin position="390"/>
        <end position="411"/>
    </location>
</feature>
<dbReference type="PROSITE" id="PS50011">
    <property type="entry name" value="PROTEIN_KINASE_DOM"/>
    <property type="match status" value="1"/>
</dbReference>
<keyword evidence="1 3" id="KW-0547">Nucleotide-binding</keyword>
<dbReference type="AlphaFoldDB" id="A0A9Q0RNF2"/>
<dbReference type="InterPro" id="IPR008271">
    <property type="entry name" value="Ser/Thr_kinase_AS"/>
</dbReference>
<comment type="caution">
    <text evidence="7">The sequence shown here is derived from an EMBL/GenBank/DDBJ whole genome shotgun (WGS) entry which is preliminary data.</text>
</comment>
<gene>
    <name evidence="7" type="ORF">RDWZM_006531</name>
</gene>
<dbReference type="EMBL" id="JAPWDV010000002">
    <property type="protein sequence ID" value="KAJ6220719.1"/>
    <property type="molecule type" value="Genomic_DNA"/>
</dbReference>
<protein>
    <recommendedName>
        <fullName evidence="6">Protein kinase domain-containing protein</fullName>
    </recommendedName>
</protein>
<keyword evidence="4" id="KW-0808">Transferase</keyword>
<dbReference type="InterPro" id="IPR045269">
    <property type="entry name" value="Atg1-like"/>
</dbReference>
<evidence type="ECO:0000256" key="2">
    <source>
        <dbReference type="ARBA" id="ARBA00022840"/>
    </source>
</evidence>
<evidence type="ECO:0000256" key="1">
    <source>
        <dbReference type="ARBA" id="ARBA00022741"/>
    </source>
</evidence>
<dbReference type="InterPro" id="IPR011009">
    <property type="entry name" value="Kinase-like_dom_sf"/>
</dbReference>
<dbReference type="InterPro" id="IPR017441">
    <property type="entry name" value="Protein_kinase_ATP_BS"/>
</dbReference>
<keyword evidence="8" id="KW-1185">Reference proteome</keyword>
<dbReference type="Proteomes" id="UP001142055">
    <property type="component" value="Chromosome 2"/>
</dbReference>
<dbReference type="SUPFAM" id="SSF56112">
    <property type="entry name" value="Protein kinase-like (PK-like)"/>
    <property type="match status" value="1"/>
</dbReference>
<feature type="binding site" evidence="3">
    <location>
        <position position="115"/>
    </location>
    <ligand>
        <name>ATP</name>
        <dbReference type="ChEBI" id="CHEBI:30616"/>
    </ligand>
</feature>
<dbReference type="GO" id="GO:0004674">
    <property type="term" value="F:protein serine/threonine kinase activity"/>
    <property type="evidence" value="ECO:0007669"/>
    <property type="project" value="UniProtKB-KW"/>
</dbReference>
<feature type="compositionally biased region" description="Low complexity" evidence="5">
    <location>
        <begin position="399"/>
        <end position="411"/>
    </location>
</feature>
<evidence type="ECO:0000256" key="3">
    <source>
        <dbReference type="PROSITE-ProRule" id="PRU10141"/>
    </source>
</evidence>
<evidence type="ECO:0000256" key="4">
    <source>
        <dbReference type="RuleBase" id="RU000304"/>
    </source>
</evidence>
<dbReference type="Gene3D" id="1.10.510.10">
    <property type="entry name" value="Transferase(Phosphotransferase) domain 1"/>
    <property type="match status" value="1"/>
</dbReference>
<dbReference type="SMART" id="SM00220">
    <property type="entry name" value="S_TKc"/>
    <property type="match status" value="1"/>
</dbReference>
<organism evidence="7 8">
    <name type="scientific">Blomia tropicalis</name>
    <name type="common">Mite</name>
    <dbReference type="NCBI Taxonomy" id="40697"/>
    <lineage>
        <taxon>Eukaryota</taxon>
        <taxon>Metazoa</taxon>
        <taxon>Ecdysozoa</taxon>
        <taxon>Arthropoda</taxon>
        <taxon>Chelicerata</taxon>
        <taxon>Arachnida</taxon>
        <taxon>Acari</taxon>
        <taxon>Acariformes</taxon>
        <taxon>Sarcoptiformes</taxon>
        <taxon>Astigmata</taxon>
        <taxon>Glycyphagoidea</taxon>
        <taxon>Echimyopodidae</taxon>
        <taxon>Blomia</taxon>
    </lineage>
</organism>
<reference evidence="7" key="1">
    <citation type="submission" date="2022-12" db="EMBL/GenBank/DDBJ databases">
        <title>Genome assemblies of Blomia tropicalis.</title>
        <authorList>
            <person name="Cui Y."/>
        </authorList>
    </citation>
    <scope>NUCLEOTIDE SEQUENCE</scope>
    <source>
        <tissue evidence="7">Adult mites</tissue>
    </source>
</reference>
<dbReference type="PROSITE" id="PS00107">
    <property type="entry name" value="PROTEIN_KINASE_ATP"/>
    <property type="match status" value="1"/>
</dbReference>
<dbReference type="PROSITE" id="PS00108">
    <property type="entry name" value="PROTEIN_KINASE_ST"/>
    <property type="match status" value="1"/>
</dbReference>
<evidence type="ECO:0000259" key="6">
    <source>
        <dbReference type="PROSITE" id="PS50011"/>
    </source>
</evidence>
<feature type="compositionally biased region" description="Polar residues" evidence="5">
    <location>
        <begin position="430"/>
        <end position="492"/>
    </location>
</feature>
<keyword evidence="2 3" id="KW-0067">ATP-binding</keyword>
<dbReference type="InterPro" id="IPR000719">
    <property type="entry name" value="Prot_kinase_dom"/>
</dbReference>
<dbReference type="PANTHER" id="PTHR24348">
    <property type="entry name" value="SERINE/THREONINE-PROTEIN KINASE UNC-51-RELATED"/>
    <property type="match status" value="1"/>
</dbReference>
<dbReference type="GO" id="GO:0005737">
    <property type="term" value="C:cytoplasm"/>
    <property type="evidence" value="ECO:0007669"/>
    <property type="project" value="TreeGrafter"/>
</dbReference>
<accession>A0A9Q0RNF2</accession>
<dbReference type="GO" id="GO:0006914">
    <property type="term" value="P:autophagy"/>
    <property type="evidence" value="ECO:0007669"/>
    <property type="project" value="UniProtKB-ARBA"/>
</dbReference>
<dbReference type="GO" id="GO:0005524">
    <property type="term" value="F:ATP binding"/>
    <property type="evidence" value="ECO:0007669"/>
    <property type="project" value="UniProtKB-UniRule"/>
</dbReference>
<dbReference type="Pfam" id="PF00069">
    <property type="entry name" value="Pkinase"/>
    <property type="match status" value="1"/>
</dbReference>
<dbReference type="PANTHER" id="PTHR24348:SF68">
    <property type="entry name" value="SERINE_THREONINE-PROTEIN KINASE ATG1C"/>
    <property type="match status" value="1"/>
</dbReference>